<organism evidence="13 14">
    <name type="scientific">Rhodospira trueperi</name>
    <dbReference type="NCBI Taxonomy" id="69960"/>
    <lineage>
        <taxon>Bacteria</taxon>
        <taxon>Pseudomonadati</taxon>
        <taxon>Pseudomonadota</taxon>
        <taxon>Alphaproteobacteria</taxon>
        <taxon>Rhodospirillales</taxon>
        <taxon>Rhodospirillaceae</taxon>
        <taxon>Rhodospira</taxon>
    </lineage>
</organism>
<keyword evidence="9" id="KW-0408">Iron</keyword>
<protein>
    <submittedName>
        <fullName evidence="13">Dimethylsulfide dehydrogenase subunit beta/complex iron-sulfur molybdoenzyme family reductase subunit beta</fullName>
    </submittedName>
</protein>
<dbReference type="InterPro" id="IPR017839">
    <property type="entry name" value="DMSO_Rdtase_II_Fe-S_su"/>
</dbReference>
<dbReference type="Gene3D" id="3.30.70.20">
    <property type="match status" value="3"/>
</dbReference>
<evidence type="ECO:0000256" key="3">
    <source>
        <dbReference type="ARBA" id="ARBA00004196"/>
    </source>
</evidence>
<evidence type="ECO:0000256" key="6">
    <source>
        <dbReference type="ARBA" id="ARBA00022723"/>
    </source>
</evidence>
<dbReference type="GO" id="GO:0042597">
    <property type="term" value="C:periplasmic space"/>
    <property type="evidence" value="ECO:0007669"/>
    <property type="project" value="InterPro"/>
</dbReference>
<keyword evidence="5" id="KW-0004">4Fe-4S</keyword>
<dbReference type="GO" id="GO:0051538">
    <property type="term" value="F:3 iron, 4 sulfur cluster binding"/>
    <property type="evidence" value="ECO:0007669"/>
    <property type="project" value="UniProtKB-KW"/>
</dbReference>
<dbReference type="OrthoDB" id="9779457at2"/>
<dbReference type="GO" id="GO:0009055">
    <property type="term" value="F:electron transfer activity"/>
    <property type="evidence" value="ECO:0007669"/>
    <property type="project" value="TreeGrafter"/>
</dbReference>
<dbReference type="PANTHER" id="PTHR43518">
    <property type="entry name" value="NITRATE REDUCTASE BETA SUBUNIT"/>
    <property type="match status" value="1"/>
</dbReference>
<evidence type="ECO:0000256" key="5">
    <source>
        <dbReference type="ARBA" id="ARBA00022485"/>
    </source>
</evidence>
<evidence type="ECO:0000256" key="2">
    <source>
        <dbReference type="ARBA" id="ARBA00001966"/>
    </source>
</evidence>
<dbReference type="GO" id="GO:0009061">
    <property type="term" value="P:anaerobic respiration"/>
    <property type="evidence" value="ECO:0007669"/>
    <property type="project" value="InterPro"/>
</dbReference>
<keyword evidence="4" id="KW-0813">Transport</keyword>
<dbReference type="GO" id="GO:0030313">
    <property type="term" value="C:cell envelope"/>
    <property type="evidence" value="ECO:0007669"/>
    <property type="project" value="UniProtKB-SubCell"/>
</dbReference>
<gene>
    <name evidence="13" type="ORF">SAMN05421720_10777</name>
</gene>
<proteinExistence type="predicted"/>
<dbReference type="GO" id="GO:0016020">
    <property type="term" value="C:membrane"/>
    <property type="evidence" value="ECO:0007669"/>
    <property type="project" value="TreeGrafter"/>
</dbReference>
<evidence type="ECO:0000256" key="7">
    <source>
        <dbReference type="ARBA" id="ARBA00022737"/>
    </source>
</evidence>
<dbReference type="RefSeq" id="WP_092786027.1">
    <property type="nucleotide sequence ID" value="NZ_FNAP01000007.1"/>
</dbReference>
<keyword evidence="11" id="KW-0003">3Fe-4S</keyword>
<dbReference type="PROSITE" id="PS51379">
    <property type="entry name" value="4FE4S_FER_2"/>
    <property type="match status" value="2"/>
</dbReference>
<feature type="domain" description="4Fe-4S ferredoxin-type" evidence="12">
    <location>
        <begin position="7"/>
        <end position="36"/>
    </location>
</feature>
<dbReference type="InterPro" id="IPR017896">
    <property type="entry name" value="4Fe4S_Fe-S-bd"/>
</dbReference>
<accession>A0A1G7D8J6</accession>
<evidence type="ECO:0000256" key="11">
    <source>
        <dbReference type="ARBA" id="ARBA00023291"/>
    </source>
</evidence>
<dbReference type="GO" id="GO:0046872">
    <property type="term" value="F:metal ion binding"/>
    <property type="evidence" value="ECO:0007669"/>
    <property type="project" value="UniProtKB-KW"/>
</dbReference>
<evidence type="ECO:0000256" key="9">
    <source>
        <dbReference type="ARBA" id="ARBA00023004"/>
    </source>
</evidence>
<comment type="subcellular location">
    <subcellularLocation>
        <location evidence="3">Cell envelope</location>
    </subcellularLocation>
</comment>
<comment type="cofactor">
    <cofactor evidence="2">
        <name>[4Fe-4S] cluster</name>
        <dbReference type="ChEBI" id="CHEBI:49883"/>
    </cofactor>
</comment>
<evidence type="ECO:0000256" key="8">
    <source>
        <dbReference type="ARBA" id="ARBA00022982"/>
    </source>
</evidence>
<evidence type="ECO:0000259" key="12">
    <source>
        <dbReference type="PROSITE" id="PS51379"/>
    </source>
</evidence>
<evidence type="ECO:0000313" key="14">
    <source>
        <dbReference type="Proteomes" id="UP000199412"/>
    </source>
</evidence>
<keyword evidence="10" id="KW-0411">Iron-sulfur</keyword>
<dbReference type="PANTHER" id="PTHR43518:SF1">
    <property type="entry name" value="RESPIRATORY NITRATE REDUCTASE 1 BETA CHAIN"/>
    <property type="match status" value="1"/>
</dbReference>
<dbReference type="CDD" id="cd10555">
    <property type="entry name" value="EBDH_beta"/>
    <property type="match status" value="1"/>
</dbReference>
<evidence type="ECO:0000256" key="4">
    <source>
        <dbReference type="ARBA" id="ARBA00022448"/>
    </source>
</evidence>
<dbReference type="AlphaFoldDB" id="A0A1G7D8J6"/>
<dbReference type="GO" id="GO:0051539">
    <property type="term" value="F:4 iron, 4 sulfur cluster binding"/>
    <property type="evidence" value="ECO:0007669"/>
    <property type="project" value="UniProtKB-KW"/>
</dbReference>
<comment type="cofactor">
    <cofactor evidence="1">
        <name>[3Fe-4S] cluster</name>
        <dbReference type="ChEBI" id="CHEBI:21137"/>
    </cofactor>
</comment>
<evidence type="ECO:0000256" key="10">
    <source>
        <dbReference type="ARBA" id="ARBA00023014"/>
    </source>
</evidence>
<dbReference type="EMBL" id="FNAP01000007">
    <property type="protein sequence ID" value="SDE47829.1"/>
    <property type="molecule type" value="Genomic_DNA"/>
</dbReference>
<reference evidence="13 14" key="1">
    <citation type="submission" date="2016-10" db="EMBL/GenBank/DDBJ databases">
        <authorList>
            <person name="de Groot N.N."/>
        </authorList>
    </citation>
    <scope>NUCLEOTIDE SEQUENCE [LARGE SCALE GENOMIC DNA]</scope>
    <source>
        <strain evidence="13 14">ATCC 700224</strain>
    </source>
</reference>
<feature type="domain" description="4Fe-4S ferredoxin-type" evidence="12">
    <location>
        <begin position="157"/>
        <end position="186"/>
    </location>
</feature>
<dbReference type="STRING" id="69960.SAMN05421720_10777"/>
<name>A0A1G7D8J6_9PROT</name>
<keyword evidence="7" id="KW-0677">Repeat</keyword>
<dbReference type="NCBIfam" id="TIGR03478">
    <property type="entry name" value="DMSO_red_II_bet"/>
    <property type="match status" value="1"/>
</dbReference>
<dbReference type="Proteomes" id="UP000199412">
    <property type="component" value="Unassembled WGS sequence"/>
</dbReference>
<keyword evidence="8" id="KW-0249">Electron transport</keyword>
<evidence type="ECO:0000313" key="13">
    <source>
        <dbReference type="EMBL" id="SDE47829.1"/>
    </source>
</evidence>
<evidence type="ECO:0000256" key="1">
    <source>
        <dbReference type="ARBA" id="ARBA00001927"/>
    </source>
</evidence>
<dbReference type="Pfam" id="PF13247">
    <property type="entry name" value="Fer4_11"/>
    <property type="match status" value="1"/>
</dbReference>
<keyword evidence="14" id="KW-1185">Reference proteome</keyword>
<dbReference type="SUPFAM" id="SSF54862">
    <property type="entry name" value="4Fe-4S ferredoxins"/>
    <property type="match status" value="1"/>
</dbReference>
<keyword evidence="6" id="KW-0479">Metal-binding</keyword>
<sequence length="326" mass="36776">MAVKRQISMVLDLNKCIGCHTCSSGCKMQWTNRNGREYMYWNNVETKPGTGYPRNFADMGGGFDSNGKLKIGKEPGAEDYGIPWDYNYEEALMNGVDPWLRPNVKPTWGANWDEDQGEGEYPNTHYFYLPRLCNHCENPACLAACSRNAIYKRQEDGIVLVDQKRCRGYRYCVSACPYKKVYFNEQTSMSEKCIFCFPRIEKGLPTACASQCSGRIRFIGYRDDEAGPIHILVDKYKVALPLYPDRGTRPNVFYVPPLSPPKIGPDGKPTGEDRIPLAYLEKLFGPGVSEALGTLAAERRKKAESGASELMETLIGYRRADMFKVG</sequence>